<comment type="caution">
    <text evidence="1">The sequence shown here is derived from an EMBL/GenBank/DDBJ whole genome shotgun (WGS) entry which is preliminary data.</text>
</comment>
<proteinExistence type="predicted"/>
<accession>A0A818KCP5</accession>
<dbReference type="EMBL" id="CAJOBB010000083">
    <property type="protein sequence ID" value="CAF3552334.1"/>
    <property type="molecule type" value="Genomic_DNA"/>
</dbReference>
<dbReference type="InterPro" id="IPR031248">
    <property type="entry name" value="RNF213"/>
</dbReference>
<reference evidence="1" key="1">
    <citation type="submission" date="2021-02" db="EMBL/GenBank/DDBJ databases">
        <authorList>
            <person name="Nowell W R."/>
        </authorList>
    </citation>
    <scope>NUCLEOTIDE SEQUENCE</scope>
</reference>
<evidence type="ECO:0000313" key="1">
    <source>
        <dbReference type="EMBL" id="CAF3552334.1"/>
    </source>
</evidence>
<dbReference type="PANTHER" id="PTHR22605:SF1">
    <property type="entry name" value="RZ-TYPE DOMAIN-CONTAINING PROTEIN"/>
    <property type="match status" value="1"/>
</dbReference>
<gene>
    <name evidence="1" type="ORF">KXQ929_LOCUS2713</name>
</gene>
<dbReference type="GO" id="GO:0004842">
    <property type="term" value="F:ubiquitin-protein transferase activity"/>
    <property type="evidence" value="ECO:0007669"/>
    <property type="project" value="InterPro"/>
</dbReference>
<name>A0A818KCP5_9BILA</name>
<evidence type="ECO:0000313" key="2">
    <source>
        <dbReference type="Proteomes" id="UP000663868"/>
    </source>
</evidence>
<sequence length="1511" mass="175520">MLSNIGTFSVMYDGRSQPISDYYLRISFHNFTGYKHFTDGKKRSLNDTLPTLHQFLFDADFFSNNSTKVPGSYISVWLQLCYFTFFVIQEVDGEKFNILLDQFKALTEVGNISFTRDDFKAFFTECSDCMRNHLDAVRATVTTDEWPLFKNGLSTIICINLLKQVPDSYKSDRENQMTLSLLRRISERNQMEDIANTVVKRLDSLNLSIMELYWTELLAERVEITADEILRDTFDQPTDSSLIYSILFDDWSQTLTIRRITTDQLIVQLITWEDQGLRVGEITKWKNYSNGERQAACRIWNHICQIADKKFVFDELIKIEDDEMRAKLRTRDEITLCLTTYCDKANDRDTYLQNLDDMDYQLENQIVRSISLPERIRHLVPFVTRLSAFSESTVWLKFYREQRQSSMVTSNNKSDNSMDYDETCASLLTQADKIFDQFIAELNSICNGWKESSISRLTQLFPDLNYIDDDLKTIEPLLLNTMTVPVLKKMLDYWKSHKRIYHICQGCVELMAHLQIPIDSTILPLTMMLKINDKTSGETFYKVYQDFSELYFKRYSSKVLSIIAHYSLSDELLKFLHSITTTDASNLLEAVNDWDESLVNTKTVLDFVMIKTFLDQIYARIESIRKQQSSILEFEQIVNCFEYVLNDNDFRNILPSFESSSMSLCSIQRVHLDLTDRKQSKRQRILEIMKTASFTIVNQSVKSPDTVGHQFDIDIDAQSMAYEDLRELRDRARLIEYSNDKTKNDSEEELVNLHLFITIVDLIEVILERLTLLHISGQPYVSNPYEPMREFRCTAKDYEALSNFSSKLENLLNRWESHLCMLYEQYLDLTYFSFHQIWLIEHFLKDASSRCKNDAAYHLLKFIGIEPKSILVHGSTDKTENIYQRLVTVGQILNAQRTHENQATTCPKMLSKHVILIETSEEGVMRAILSFFHLLNIQARANQLFYCTENTSWMEIRAFMYRCFYSQTLQLLIRPQLLTSLIQNRLVQLLRQLIKHRPEQQFQLGIITTVSAIHVQLINGLKTFDIVHTYHDQDMLDLSDLRCVVKQYISNNIILVKSRIAGLGKSTFIRDAILRMNKMYIKFPINGDIRVDKLAQRLSSYGTLLVPPKAAIHLDIGTINNDHQLNELLYCLLLFRNFRLGHVAVHIPVDIPIYIELDASLNMNSLYQKIVIFRYLNTKNIDSMNWNELKPDNLTGIQWVLSYLQSIENRTINEADINETTIQSLGVDTGWHLLQQYVLRGKNTEFVSWTKVSIFVAVYSSLFAKFSRCGHFLVNSVRWLKAPQLRMDILLSLTNSSDQFTSLSVETVRKNQRAVNDSGSVDFSEAIIRWDKSQAFTLVFTATDDPIFVYKTAENVPKSLIAVLDSPTRSCLVNNKVKQSSRQESRSTLLPDYTKLTHVQLFTKLASLSKKYFNKSICLRCFSQYGYIDKQCQKCMTNDALVRPLSSKDDDIARFQEMIANRFQDEYVLTPDNYIKMLLIYSRVQSGLPVLIMGETGHVVTSVVQVQHLSS</sequence>
<dbReference type="PANTHER" id="PTHR22605">
    <property type="entry name" value="RZ-TYPE DOMAIN-CONTAINING PROTEIN"/>
    <property type="match status" value="1"/>
</dbReference>
<dbReference type="GO" id="GO:0016887">
    <property type="term" value="F:ATP hydrolysis activity"/>
    <property type="evidence" value="ECO:0007669"/>
    <property type="project" value="InterPro"/>
</dbReference>
<organism evidence="1 2">
    <name type="scientific">Adineta steineri</name>
    <dbReference type="NCBI Taxonomy" id="433720"/>
    <lineage>
        <taxon>Eukaryota</taxon>
        <taxon>Metazoa</taxon>
        <taxon>Spiralia</taxon>
        <taxon>Gnathifera</taxon>
        <taxon>Rotifera</taxon>
        <taxon>Eurotatoria</taxon>
        <taxon>Bdelloidea</taxon>
        <taxon>Adinetida</taxon>
        <taxon>Adinetidae</taxon>
        <taxon>Adineta</taxon>
    </lineage>
</organism>
<dbReference type="Proteomes" id="UP000663868">
    <property type="component" value="Unassembled WGS sequence"/>
</dbReference>
<protein>
    <submittedName>
        <fullName evidence="1">Uncharacterized protein</fullName>
    </submittedName>
</protein>